<accession>A0AAV5VPM8</accession>
<protein>
    <recommendedName>
        <fullName evidence="2">C2H2-type domain-containing protein</fullName>
    </recommendedName>
</protein>
<dbReference type="SMART" id="SM00355">
    <property type="entry name" value="ZnF_C2H2"/>
    <property type="match status" value="2"/>
</dbReference>
<feature type="domain" description="C2H2-type" evidence="2">
    <location>
        <begin position="256"/>
        <end position="280"/>
    </location>
</feature>
<reference evidence="3" key="1">
    <citation type="submission" date="2023-10" db="EMBL/GenBank/DDBJ databases">
        <title>Genome assembly of Pristionchus species.</title>
        <authorList>
            <person name="Yoshida K."/>
            <person name="Sommer R.J."/>
        </authorList>
    </citation>
    <scope>NUCLEOTIDE SEQUENCE</scope>
    <source>
        <strain evidence="3">RS5133</strain>
    </source>
</reference>
<feature type="non-terminal residue" evidence="3">
    <location>
        <position position="1"/>
    </location>
</feature>
<feature type="compositionally biased region" description="Polar residues" evidence="1">
    <location>
        <begin position="213"/>
        <end position="230"/>
    </location>
</feature>
<evidence type="ECO:0000256" key="1">
    <source>
        <dbReference type="SAM" id="MobiDB-lite"/>
    </source>
</evidence>
<dbReference type="Proteomes" id="UP001432322">
    <property type="component" value="Unassembled WGS sequence"/>
</dbReference>
<sequence length="563" mass="63481">LGRSYRSISRYYRSISVMDPLVHATIDNWRRKSSALAANSNDVVIPVISRAFETIGTVMRHDADPRLIDRSLWSLDNERHLSMQFDSCRNEPIRDLTYDLLESVHVILAELNACRNKPPTRDYSILTQDDTRSIIEADLLNPIGGQSAYTAYEVYGLASPLDDFNYNDIYELNKHESAWGSDDIQMECAIDIGMAEQAGQSSGDGGERRHSESTAPPSDASTSHPFSMQSGKAKVKLERRNFGGGEEGMEKSSSELRCVLCDKYCTRKVGAYVSHLRSAHHKTAKELGIFFRCACGHENRSARHYRNSESCRRASVVIVRDEENEGGVEKRLGDAMKTQQPRVKQESMMDGLIEGADTTVVLEKIDRSVKRQYKEVKQEAIADRIMNYAMDRQKMDKPVKRKYKRAKLEAIGEGMMDHDENTVDGKTIYKQVTGDLKGVNQEARLMNYHDQRDVYDFEDDEEGEQGLQQDVMKKRRGVSASIVEIVCPVCSGFATRVVSTMINHIKHAHGKTPRLAGISFHCSCGHICRSHCHFTKGECPNMSVTVVRDEETSVAGEDEEEEE</sequence>
<feature type="region of interest" description="Disordered" evidence="1">
    <location>
        <begin position="197"/>
        <end position="234"/>
    </location>
</feature>
<organism evidence="3 4">
    <name type="scientific">Pristionchus fissidentatus</name>
    <dbReference type="NCBI Taxonomy" id="1538716"/>
    <lineage>
        <taxon>Eukaryota</taxon>
        <taxon>Metazoa</taxon>
        <taxon>Ecdysozoa</taxon>
        <taxon>Nematoda</taxon>
        <taxon>Chromadorea</taxon>
        <taxon>Rhabditida</taxon>
        <taxon>Rhabditina</taxon>
        <taxon>Diplogasteromorpha</taxon>
        <taxon>Diplogasteroidea</taxon>
        <taxon>Neodiplogasteridae</taxon>
        <taxon>Pristionchus</taxon>
    </lineage>
</organism>
<evidence type="ECO:0000313" key="4">
    <source>
        <dbReference type="Proteomes" id="UP001432322"/>
    </source>
</evidence>
<feature type="non-terminal residue" evidence="3">
    <location>
        <position position="563"/>
    </location>
</feature>
<comment type="caution">
    <text evidence="3">The sequence shown here is derived from an EMBL/GenBank/DDBJ whole genome shotgun (WGS) entry which is preliminary data.</text>
</comment>
<evidence type="ECO:0000313" key="3">
    <source>
        <dbReference type="EMBL" id="GMT20273.1"/>
    </source>
</evidence>
<proteinExistence type="predicted"/>
<evidence type="ECO:0000259" key="2">
    <source>
        <dbReference type="SMART" id="SM00355"/>
    </source>
</evidence>
<dbReference type="AlphaFoldDB" id="A0AAV5VPM8"/>
<dbReference type="EMBL" id="BTSY01000003">
    <property type="protein sequence ID" value="GMT20273.1"/>
    <property type="molecule type" value="Genomic_DNA"/>
</dbReference>
<dbReference type="InterPro" id="IPR013087">
    <property type="entry name" value="Znf_C2H2_type"/>
</dbReference>
<name>A0AAV5VPM8_9BILA</name>
<keyword evidence="4" id="KW-1185">Reference proteome</keyword>
<feature type="domain" description="C2H2-type" evidence="2">
    <location>
        <begin position="485"/>
        <end position="509"/>
    </location>
</feature>
<gene>
    <name evidence="3" type="ORF">PFISCL1PPCAC_11570</name>
</gene>